<name>A0A8B7ATR9_ORYAF</name>
<dbReference type="Pfam" id="PF05296">
    <property type="entry name" value="TAS2R"/>
    <property type="match status" value="1"/>
</dbReference>
<dbReference type="InterPro" id="IPR017452">
    <property type="entry name" value="GPCR_Rhodpsn_7TM"/>
</dbReference>
<keyword evidence="5 14" id="KW-0812">Transmembrane</keyword>
<keyword evidence="10" id="KW-0325">Glycoprotein</keyword>
<protein>
    <recommendedName>
        <fullName evidence="14">Taste receptor type 2</fullName>
    </recommendedName>
</protein>
<keyword evidence="9 14" id="KW-0675">Receptor</keyword>
<comment type="similarity">
    <text evidence="2 13">Belongs to the G-protein coupled receptor T2R family.</text>
</comment>
<dbReference type="SUPFAM" id="SSF81321">
    <property type="entry name" value="Family A G protein-coupled receptor-like"/>
    <property type="match status" value="1"/>
</dbReference>
<evidence type="ECO:0000256" key="9">
    <source>
        <dbReference type="ARBA" id="ARBA00023170"/>
    </source>
</evidence>
<evidence type="ECO:0000256" key="5">
    <source>
        <dbReference type="ARBA" id="ARBA00022692"/>
    </source>
</evidence>
<keyword evidence="6 15" id="KW-1133">Transmembrane helix</keyword>
<feature type="transmembrane region" description="Helical" evidence="15">
    <location>
        <begin position="265"/>
        <end position="286"/>
    </location>
</feature>
<accession>A0A8B7ATR9</accession>
<feature type="transmembrane region" description="Helical" evidence="15">
    <location>
        <begin position="235"/>
        <end position="259"/>
    </location>
</feature>
<feature type="transmembrane region" description="Helical" evidence="15">
    <location>
        <begin position="129"/>
        <end position="149"/>
    </location>
</feature>
<dbReference type="GO" id="GO:0016020">
    <property type="term" value="C:membrane"/>
    <property type="evidence" value="ECO:0007669"/>
    <property type="project" value="UniProtKB-SubCell"/>
</dbReference>
<dbReference type="Proteomes" id="UP000694850">
    <property type="component" value="Unplaced"/>
</dbReference>
<dbReference type="AlphaFoldDB" id="A0A8B7ATR9"/>
<dbReference type="Gene3D" id="1.20.1070.10">
    <property type="entry name" value="Rhodopsin 7-helix transmembrane proteins"/>
    <property type="match status" value="1"/>
</dbReference>
<evidence type="ECO:0000256" key="12">
    <source>
        <dbReference type="ARBA" id="ARBA00025304"/>
    </source>
</evidence>
<dbReference type="PROSITE" id="PS50262">
    <property type="entry name" value="G_PROTEIN_RECEP_F1_2"/>
    <property type="match status" value="1"/>
</dbReference>
<evidence type="ECO:0000259" key="16">
    <source>
        <dbReference type="PROSITE" id="PS50262"/>
    </source>
</evidence>
<evidence type="ECO:0000313" key="18">
    <source>
        <dbReference type="RefSeq" id="XP_007950947.1"/>
    </source>
</evidence>
<comment type="subcellular location">
    <subcellularLocation>
        <location evidence="1 14">Membrane</location>
        <topology evidence="1 14">Multi-pass membrane protein</topology>
    </subcellularLocation>
</comment>
<feature type="transmembrane region" description="Helical" evidence="15">
    <location>
        <begin position="6"/>
        <end position="31"/>
    </location>
</feature>
<evidence type="ECO:0000256" key="14">
    <source>
        <dbReference type="RuleBase" id="RU004424"/>
    </source>
</evidence>
<evidence type="ECO:0000256" key="8">
    <source>
        <dbReference type="ARBA" id="ARBA00023136"/>
    </source>
</evidence>
<dbReference type="PANTHER" id="PTHR11394">
    <property type="entry name" value="TASTE RECEPTOR TYPE 2"/>
    <property type="match status" value="1"/>
</dbReference>
<dbReference type="OrthoDB" id="8876749at2759"/>
<dbReference type="GO" id="GO:0033038">
    <property type="term" value="F:bitter taste receptor activity"/>
    <property type="evidence" value="ECO:0007669"/>
    <property type="project" value="InterPro"/>
</dbReference>
<feature type="transmembrane region" description="Helical" evidence="15">
    <location>
        <begin position="187"/>
        <end position="207"/>
    </location>
</feature>
<sequence>MLALAEWVFLVLSIAQFTLGLLVNGFIGLVNGRDWLKSKRMSLSDFLITSLALSKIVLLLLLLAHGVSVVFSLKDHSARMFVQMTDLFWTFTNHLNIWLATCLGVFYCLKVASFSHPVFLWLKWRVSRVVVWMLLVSLLLSCSSTVSLIGEFKAYSDLSGIDDTGNTTEHKRKKCHRYKMIHVLGTLWYLPPLVVSLASYFLLILSLGRHTRQMRHIGVSSRDPSTEAHKRATKLILSFLFLFLLYFLAFLIASSSYFLPEAKMAVMAGEVITMLSLASHSVVLILGNPKLTQAFVGLLRVSLGI</sequence>
<gene>
    <name evidence="18" type="primary">TAS2R3</name>
</gene>
<dbReference type="InterPro" id="IPR007960">
    <property type="entry name" value="TAS2R"/>
</dbReference>
<keyword evidence="17" id="KW-1185">Reference proteome</keyword>
<feature type="transmembrane region" description="Helical" evidence="15">
    <location>
        <begin position="43"/>
        <end position="67"/>
    </location>
</feature>
<proteinExistence type="inferred from homology"/>
<keyword evidence="4 14" id="KW-0716">Sensory transduction</keyword>
<organism evidence="17 18">
    <name type="scientific">Orycteropus afer afer</name>
    <dbReference type="NCBI Taxonomy" id="1230840"/>
    <lineage>
        <taxon>Eukaryota</taxon>
        <taxon>Metazoa</taxon>
        <taxon>Chordata</taxon>
        <taxon>Craniata</taxon>
        <taxon>Vertebrata</taxon>
        <taxon>Euteleostomi</taxon>
        <taxon>Mammalia</taxon>
        <taxon>Eutheria</taxon>
        <taxon>Afrotheria</taxon>
        <taxon>Tubulidentata</taxon>
        <taxon>Orycteropodidae</taxon>
        <taxon>Orycteropus</taxon>
    </lineage>
</organism>
<evidence type="ECO:0000256" key="7">
    <source>
        <dbReference type="ARBA" id="ARBA00023040"/>
    </source>
</evidence>
<dbReference type="RefSeq" id="XP_007950947.1">
    <property type="nucleotide sequence ID" value="XM_007952756.1"/>
</dbReference>
<evidence type="ECO:0000313" key="17">
    <source>
        <dbReference type="Proteomes" id="UP000694850"/>
    </source>
</evidence>
<evidence type="ECO:0000256" key="11">
    <source>
        <dbReference type="ARBA" id="ARBA00023224"/>
    </source>
</evidence>
<evidence type="ECO:0000256" key="13">
    <source>
        <dbReference type="RuleBase" id="RU004423"/>
    </source>
</evidence>
<evidence type="ECO:0000256" key="3">
    <source>
        <dbReference type="ARBA" id="ARBA00022480"/>
    </source>
</evidence>
<dbReference type="GO" id="GO:0004930">
    <property type="term" value="F:G protein-coupled receptor activity"/>
    <property type="evidence" value="ECO:0007669"/>
    <property type="project" value="UniProtKB-KW"/>
</dbReference>
<feature type="domain" description="G-protein coupled receptors family 1 profile" evidence="16">
    <location>
        <begin position="23"/>
        <end position="284"/>
    </location>
</feature>
<evidence type="ECO:0000256" key="4">
    <source>
        <dbReference type="ARBA" id="ARBA00022606"/>
    </source>
</evidence>
<dbReference type="FunFam" id="1.20.1070.10:FF:000042">
    <property type="entry name" value="Taste receptor type 2 member 7"/>
    <property type="match status" value="1"/>
</dbReference>
<evidence type="ECO:0000256" key="2">
    <source>
        <dbReference type="ARBA" id="ARBA00007376"/>
    </source>
</evidence>
<evidence type="ECO:0000256" key="15">
    <source>
        <dbReference type="SAM" id="Phobius"/>
    </source>
</evidence>
<keyword evidence="8 14" id="KW-0472">Membrane</keyword>
<comment type="function">
    <text evidence="12">Gustducin-coupled receptor implicated in the perception of bitter compounds in the oral cavity and the gastrointestinal tract. Signals through PLCB2 and the calcium-regulated cation channel TRPM5.</text>
</comment>
<evidence type="ECO:0000256" key="6">
    <source>
        <dbReference type="ARBA" id="ARBA00022989"/>
    </source>
</evidence>
<feature type="transmembrane region" description="Helical" evidence="15">
    <location>
        <begin position="87"/>
        <end position="109"/>
    </location>
</feature>
<keyword evidence="3 14" id="KW-0919">Taste</keyword>
<keyword evidence="11 14" id="KW-0807">Transducer</keyword>
<reference evidence="18" key="1">
    <citation type="submission" date="2025-08" db="UniProtKB">
        <authorList>
            <consortium name="RefSeq"/>
        </authorList>
    </citation>
    <scope>IDENTIFICATION</scope>
</reference>
<dbReference type="PANTHER" id="PTHR11394:SF49">
    <property type="entry name" value="TASTE RECEPTOR TYPE 2 MEMBER 3"/>
    <property type="match status" value="1"/>
</dbReference>
<keyword evidence="7 14" id="KW-0297">G-protein coupled receptor</keyword>
<evidence type="ECO:0000256" key="1">
    <source>
        <dbReference type="ARBA" id="ARBA00004141"/>
    </source>
</evidence>
<evidence type="ECO:0000256" key="10">
    <source>
        <dbReference type="ARBA" id="ARBA00023180"/>
    </source>
</evidence>